<dbReference type="Proteomes" id="UP001056120">
    <property type="component" value="Linkage Group LG15"/>
</dbReference>
<protein>
    <submittedName>
        <fullName evidence="1">Uncharacterized protein</fullName>
    </submittedName>
</protein>
<name>A0ACB9G084_9ASTR</name>
<proteinExistence type="predicted"/>
<reference evidence="2" key="1">
    <citation type="journal article" date="2022" name="Mol. Ecol. Resour.">
        <title>The genomes of chicory, endive, great burdock and yacon provide insights into Asteraceae palaeo-polyploidization history and plant inulin production.</title>
        <authorList>
            <person name="Fan W."/>
            <person name="Wang S."/>
            <person name="Wang H."/>
            <person name="Wang A."/>
            <person name="Jiang F."/>
            <person name="Liu H."/>
            <person name="Zhao H."/>
            <person name="Xu D."/>
            <person name="Zhang Y."/>
        </authorList>
    </citation>
    <scope>NUCLEOTIDE SEQUENCE [LARGE SCALE GENOMIC DNA]</scope>
    <source>
        <strain evidence="2">cv. Yunnan</strain>
    </source>
</reference>
<evidence type="ECO:0000313" key="1">
    <source>
        <dbReference type="EMBL" id="KAI3776616.1"/>
    </source>
</evidence>
<comment type="caution">
    <text evidence="1">The sequence shown here is derived from an EMBL/GenBank/DDBJ whole genome shotgun (WGS) entry which is preliminary data.</text>
</comment>
<gene>
    <name evidence="1" type="ORF">L1987_46402</name>
</gene>
<sequence length="103" mass="11092">MASLNPSSISFAPPPPSFTPPVSSASLTVPHTLPSSSAGLLNSGLRGHFGRGNLNTKDLFAPLLHIHCRIHSNDSPLSAYVGQWHYPQFHYRHLLSSGHTRAA</sequence>
<reference evidence="1 2" key="2">
    <citation type="journal article" date="2022" name="Mol. Ecol. Resour.">
        <title>The genomes of chicory, endive, great burdock and yacon provide insights into Asteraceae paleo-polyploidization history and plant inulin production.</title>
        <authorList>
            <person name="Fan W."/>
            <person name="Wang S."/>
            <person name="Wang H."/>
            <person name="Wang A."/>
            <person name="Jiang F."/>
            <person name="Liu H."/>
            <person name="Zhao H."/>
            <person name="Xu D."/>
            <person name="Zhang Y."/>
        </authorList>
    </citation>
    <scope>NUCLEOTIDE SEQUENCE [LARGE SCALE GENOMIC DNA]</scope>
    <source>
        <strain evidence="2">cv. Yunnan</strain>
        <tissue evidence="1">Leaves</tissue>
    </source>
</reference>
<accession>A0ACB9G084</accession>
<dbReference type="EMBL" id="CM042032">
    <property type="protein sequence ID" value="KAI3776616.1"/>
    <property type="molecule type" value="Genomic_DNA"/>
</dbReference>
<organism evidence="1 2">
    <name type="scientific">Smallanthus sonchifolius</name>
    <dbReference type="NCBI Taxonomy" id="185202"/>
    <lineage>
        <taxon>Eukaryota</taxon>
        <taxon>Viridiplantae</taxon>
        <taxon>Streptophyta</taxon>
        <taxon>Embryophyta</taxon>
        <taxon>Tracheophyta</taxon>
        <taxon>Spermatophyta</taxon>
        <taxon>Magnoliopsida</taxon>
        <taxon>eudicotyledons</taxon>
        <taxon>Gunneridae</taxon>
        <taxon>Pentapetalae</taxon>
        <taxon>asterids</taxon>
        <taxon>campanulids</taxon>
        <taxon>Asterales</taxon>
        <taxon>Asteraceae</taxon>
        <taxon>Asteroideae</taxon>
        <taxon>Heliantheae alliance</taxon>
        <taxon>Millerieae</taxon>
        <taxon>Smallanthus</taxon>
    </lineage>
</organism>
<evidence type="ECO:0000313" key="2">
    <source>
        <dbReference type="Proteomes" id="UP001056120"/>
    </source>
</evidence>
<keyword evidence="2" id="KW-1185">Reference proteome</keyword>